<feature type="signal peptide" evidence="1">
    <location>
        <begin position="1"/>
        <end position="22"/>
    </location>
</feature>
<dbReference type="SUPFAM" id="SSF52096">
    <property type="entry name" value="ClpP/crotonase"/>
    <property type="match status" value="1"/>
</dbReference>
<dbReference type="PANTHER" id="PTHR32060">
    <property type="entry name" value="TAIL-SPECIFIC PROTEASE"/>
    <property type="match status" value="1"/>
</dbReference>
<dbReference type="EMBL" id="AP024545">
    <property type="protein sequence ID" value="BCT93465.1"/>
    <property type="molecule type" value="Genomic_DNA"/>
</dbReference>
<dbReference type="InterPro" id="IPR005151">
    <property type="entry name" value="Tail-specific_protease"/>
</dbReference>
<sequence length="517" mass="56882">MRLVPRLLVASLLLALSAPMAAQSPPAAQDEVGIAPQMTFERSSLQADVDIVERTYTALHPGLYRYNTPAQMRAHFADLRKALDGSRTLAQAYLAFSEFAATVQCGHTWANFSNQSKDVQRGLFERGRVRVPAEFLWRDGRMLVTRDLTGKGVLPPGTVISAIDGIDTKDVLARLMRIARADGGNDAKRRDQLQVQGLEKWEPFDVYLPLYFPQLGERMTLRTTTPAGASKDVVVQGLDYAQRLAARHVEADDPHAGWRLDTSDPRIAVMKMPTWALYDTKWDWKGWIEDAFVQLDKSPRAALVVDLRGNEGGLDAGDALLPHLVDAPMKLSEPVRLVRYRKVAKPLLPYLETWDPSFKDWGDDAQPYAKEIDGQRYFTLRDDDAPPIAPGTEVIERTLAPKAPRYRGRVFVLIDASNSSATFQFAERVRAAKLATLVGEPTGGNQRGINGGAFFFLQLTNTGLEVDVPLIARFPMRDGKAPPDAGLTPDIAASPKPGDIAAGTDVAMAAVRAALDK</sequence>
<accession>A0ABM7Q7R6</accession>
<dbReference type="Proteomes" id="UP000681317">
    <property type="component" value="Chromosome"/>
</dbReference>
<dbReference type="InterPro" id="IPR029045">
    <property type="entry name" value="ClpP/crotonase-like_dom_sf"/>
</dbReference>
<evidence type="ECO:0000313" key="4">
    <source>
        <dbReference type="Proteomes" id="UP000681317"/>
    </source>
</evidence>
<gene>
    <name evidence="3" type="ORF">LYSCAS_24890</name>
</gene>
<proteinExistence type="predicted"/>
<keyword evidence="4" id="KW-1185">Reference proteome</keyword>
<name>A0ABM7Q7R6_9GAMM</name>
<keyword evidence="1" id="KW-0732">Signal</keyword>
<evidence type="ECO:0000259" key="2">
    <source>
        <dbReference type="Pfam" id="PF03572"/>
    </source>
</evidence>
<dbReference type="RefSeq" id="WP_213434383.1">
    <property type="nucleotide sequence ID" value="NZ_AP024545.1"/>
</dbReference>
<feature type="domain" description="Tail specific protease" evidence="2">
    <location>
        <begin position="266"/>
        <end position="492"/>
    </location>
</feature>
<evidence type="ECO:0000313" key="3">
    <source>
        <dbReference type="EMBL" id="BCT93465.1"/>
    </source>
</evidence>
<protein>
    <recommendedName>
        <fullName evidence="2">Tail specific protease domain-containing protein</fullName>
    </recommendedName>
</protein>
<reference evidence="3 4" key="1">
    <citation type="submission" date="2021-03" db="EMBL/GenBank/DDBJ databases">
        <title>Complete Genome Sequences of Two Lysobacter Strains Isolated from Sea Water (Lysobacter caseinilyticus) and Soil (Lysobacter helvus) in South Korea.</title>
        <authorList>
            <person name="Watanabe Y."/>
            <person name="Arakawa K."/>
        </authorList>
    </citation>
    <scope>NUCLEOTIDE SEQUENCE [LARGE SCALE GENOMIC DNA]</scope>
    <source>
        <strain evidence="3 4">KVB24</strain>
    </source>
</reference>
<dbReference type="Pfam" id="PF03572">
    <property type="entry name" value="Peptidase_S41"/>
    <property type="match status" value="1"/>
</dbReference>
<feature type="chain" id="PRO_5047158547" description="Tail specific protease domain-containing protein" evidence="1">
    <location>
        <begin position="23"/>
        <end position="517"/>
    </location>
</feature>
<dbReference type="PANTHER" id="PTHR32060:SF30">
    <property type="entry name" value="CARBOXY-TERMINAL PROCESSING PROTEASE CTPA"/>
    <property type="match status" value="1"/>
</dbReference>
<organism evidence="3 4">
    <name type="scientific">Noviluteimonas caseinilytica</name>
    <dbReference type="NCBI Taxonomy" id="2675101"/>
    <lineage>
        <taxon>Bacteria</taxon>
        <taxon>Pseudomonadati</taxon>
        <taxon>Pseudomonadota</taxon>
        <taxon>Gammaproteobacteria</taxon>
        <taxon>Lysobacterales</taxon>
        <taxon>Lysobacteraceae</taxon>
        <taxon>Noviluteimonas</taxon>
    </lineage>
</organism>
<evidence type="ECO:0000256" key="1">
    <source>
        <dbReference type="SAM" id="SignalP"/>
    </source>
</evidence>
<dbReference type="Gene3D" id="3.90.226.10">
    <property type="entry name" value="2-enoyl-CoA Hydratase, Chain A, domain 1"/>
    <property type="match status" value="1"/>
</dbReference>